<gene>
    <name evidence="1" type="ORF">ACOLOM_LOCUS8231</name>
</gene>
<protein>
    <submittedName>
        <fullName evidence="1">16363_t:CDS:1</fullName>
    </submittedName>
</protein>
<proteinExistence type="predicted"/>
<evidence type="ECO:0000313" key="1">
    <source>
        <dbReference type="EMBL" id="CAG8650447.1"/>
    </source>
</evidence>
<accession>A0ACA9NKC3</accession>
<dbReference type="Proteomes" id="UP000789525">
    <property type="component" value="Unassembled WGS sequence"/>
</dbReference>
<dbReference type="EMBL" id="CAJVPT010020748">
    <property type="protein sequence ID" value="CAG8650447.1"/>
    <property type="molecule type" value="Genomic_DNA"/>
</dbReference>
<comment type="caution">
    <text evidence="1">The sequence shown here is derived from an EMBL/GenBank/DDBJ whole genome shotgun (WGS) entry which is preliminary data.</text>
</comment>
<reference evidence="1" key="1">
    <citation type="submission" date="2021-06" db="EMBL/GenBank/DDBJ databases">
        <authorList>
            <person name="Kallberg Y."/>
            <person name="Tangrot J."/>
            <person name="Rosling A."/>
        </authorList>
    </citation>
    <scope>NUCLEOTIDE SEQUENCE</scope>
    <source>
        <strain evidence="1">CL356</strain>
    </source>
</reference>
<name>A0ACA9NKC3_9GLOM</name>
<evidence type="ECO:0000313" key="2">
    <source>
        <dbReference type="Proteomes" id="UP000789525"/>
    </source>
</evidence>
<keyword evidence="2" id="KW-1185">Reference proteome</keyword>
<sequence>MASKYWEQEPEAVKIEYRRIAKEAFDYHNEIYPKKRYQGKREKWNIVSFNKLPKKPSRKDRSIEKS</sequence>
<organism evidence="1 2">
    <name type="scientific">Acaulospora colombiana</name>
    <dbReference type="NCBI Taxonomy" id="27376"/>
    <lineage>
        <taxon>Eukaryota</taxon>
        <taxon>Fungi</taxon>
        <taxon>Fungi incertae sedis</taxon>
        <taxon>Mucoromycota</taxon>
        <taxon>Glomeromycotina</taxon>
        <taxon>Glomeromycetes</taxon>
        <taxon>Diversisporales</taxon>
        <taxon>Acaulosporaceae</taxon>
        <taxon>Acaulospora</taxon>
    </lineage>
</organism>